<dbReference type="EC" id="3.4.24.-" evidence="1"/>
<reference evidence="1" key="1">
    <citation type="submission" date="2024-07" db="EMBL/GenBank/DDBJ databases">
        <title>Metagenome and Metagenome-Assembled Genomes of Archaea from a hot spring from the geothermal field of Los Azufres, Mexico.</title>
        <authorList>
            <person name="Marin-Paredes R."/>
            <person name="Martinez-Romero E."/>
            <person name="Servin-Garciduenas L.E."/>
        </authorList>
    </citation>
    <scope>NUCLEOTIDE SEQUENCE</scope>
</reference>
<accession>A0ACC6V2P9</accession>
<evidence type="ECO:0000313" key="2">
    <source>
        <dbReference type="Proteomes" id="UP000033636"/>
    </source>
</evidence>
<dbReference type="EMBL" id="JZWT02000025">
    <property type="protein sequence ID" value="MFB6491226.1"/>
    <property type="molecule type" value="Genomic_DNA"/>
</dbReference>
<evidence type="ECO:0000313" key="1">
    <source>
        <dbReference type="EMBL" id="MFB6491226.1"/>
    </source>
</evidence>
<organism evidence="1 2">
    <name type="scientific">Thermoproteus sp. AZ2</name>
    <dbReference type="NCBI Taxonomy" id="1609232"/>
    <lineage>
        <taxon>Archaea</taxon>
        <taxon>Thermoproteota</taxon>
        <taxon>Thermoprotei</taxon>
        <taxon>Thermoproteales</taxon>
        <taxon>Thermoproteaceae</taxon>
        <taxon>Thermoproteus</taxon>
    </lineage>
</organism>
<proteinExistence type="predicted"/>
<gene>
    <name evidence="1" type="ORF">TU35_008355</name>
</gene>
<protein>
    <submittedName>
        <fullName evidence="1">Metallopeptidase</fullName>
        <ecNumber evidence="1">3.4.24.-</ecNumber>
    </submittedName>
</protein>
<name>A0ACC6V2P9_9CREN</name>
<keyword evidence="1" id="KW-0378">Hydrolase</keyword>
<comment type="caution">
    <text evidence="1">The sequence shown here is derived from an EMBL/GenBank/DDBJ whole genome shotgun (WGS) entry which is preliminary data.</text>
</comment>
<dbReference type="Proteomes" id="UP000033636">
    <property type="component" value="Unassembled WGS sequence"/>
</dbReference>
<sequence>MRLPGYEEVVKALAAKSGLDHLSRAVVYVVSTNSKSRAYARIWGVPQPLQEALGVGPAYIIELLPDFWALSCRDKARVLAHELAHIPKTLSGSVRPHNRAFWRDYRLINARADGVCDLINSLGEGSKA</sequence>